<keyword evidence="3" id="KW-1185">Reference proteome</keyword>
<keyword evidence="1" id="KW-1133">Transmembrane helix</keyword>
<dbReference type="RefSeq" id="WP_123610502.1">
    <property type="nucleotide sequence ID" value="NZ_RJVG01000012.1"/>
</dbReference>
<proteinExistence type="predicted"/>
<accession>A0A3N1XFV5</accession>
<protein>
    <submittedName>
        <fullName evidence="2">Uncharacterized protein</fullName>
    </submittedName>
</protein>
<gene>
    <name evidence="2" type="ORF">EDD66_11213</name>
</gene>
<evidence type="ECO:0000313" key="2">
    <source>
        <dbReference type="EMBL" id="ROR23882.1"/>
    </source>
</evidence>
<dbReference type="EMBL" id="RJVG01000012">
    <property type="protein sequence ID" value="ROR23882.1"/>
    <property type="molecule type" value="Genomic_DNA"/>
</dbReference>
<evidence type="ECO:0000256" key="1">
    <source>
        <dbReference type="SAM" id="Phobius"/>
    </source>
</evidence>
<comment type="caution">
    <text evidence="2">The sequence shown here is derived from an EMBL/GenBank/DDBJ whole genome shotgun (WGS) entry which is preliminary data.</text>
</comment>
<reference evidence="2 3" key="1">
    <citation type="submission" date="2018-11" db="EMBL/GenBank/DDBJ databases">
        <title>Genomic Encyclopedia of Type Strains, Phase IV (KMG-IV): sequencing the most valuable type-strain genomes for metagenomic binning, comparative biology and taxonomic classification.</title>
        <authorList>
            <person name="Goeker M."/>
        </authorList>
    </citation>
    <scope>NUCLEOTIDE SEQUENCE [LARGE SCALE GENOMIC DNA]</scope>
    <source>
        <strain evidence="2 3">DSM 26537</strain>
    </source>
</reference>
<feature type="transmembrane region" description="Helical" evidence="1">
    <location>
        <begin position="12"/>
        <end position="29"/>
    </location>
</feature>
<sequence length="174" mass="20522">MNKYNMKPKKIVIMLIFLILISITFYLVINKNNETLYQTYENAVNYGKKEFNGDVTVLKESRIDDDIDNTNLIFYKVEESTTIYISKIVKYKNKFKYYRLSPTFNLTNQDINSSYEIPVTINNNQYYVLIGKVASTNKAYNNVGELKLLSDRIFVNINLNEENQVRFEEMVLKD</sequence>
<organism evidence="2 3">
    <name type="scientific">Mobilisporobacter senegalensis</name>
    <dbReference type="NCBI Taxonomy" id="1329262"/>
    <lineage>
        <taxon>Bacteria</taxon>
        <taxon>Bacillati</taxon>
        <taxon>Bacillota</taxon>
        <taxon>Clostridia</taxon>
        <taxon>Lachnospirales</taxon>
        <taxon>Lachnospiraceae</taxon>
        <taxon>Mobilisporobacter</taxon>
    </lineage>
</organism>
<keyword evidence="1" id="KW-0812">Transmembrane</keyword>
<keyword evidence="1" id="KW-0472">Membrane</keyword>
<dbReference type="AlphaFoldDB" id="A0A3N1XFV5"/>
<name>A0A3N1XFV5_9FIRM</name>
<dbReference type="Proteomes" id="UP000273083">
    <property type="component" value="Unassembled WGS sequence"/>
</dbReference>
<evidence type="ECO:0000313" key="3">
    <source>
        <dbReference type="Proteomes" id="UP000273083"/>
    </source>
</evidence>